<dbReference type="EMBL" id="CAWUHB010000033">
    <property type="protein sequence ID" value="CAK7225413.1"/>
    <property type="molecule type" value="Genomic_DNA"/>
</dbReference>
<comment type="caution">
    <text evidence="14">The sequence shown here is derived from an EMBL/GenBank/DDBJ whole genome shotgun (WGS) entry which is preliminary data.</text>
</comment>
<dbReference type="EC" id="2.4.1.-" evidence="12"/>
<keyword evidence="7 12" id="KW-0256">Endoplasmic reticulum</keyword>
<evidence type="ECO:0000313" key="15">
    <source>
        <dbReference type="Proteomes" id="UP001642405"/>
    </source>
</evidence>
<dbReference type="GO" id="GO:0052917">
    <property type="term" value="F:dol-P-Man:Man(7)GlcNAc(2)-PP-Dol alpha-1,6-mannosyltransferase activity"/>
    <property type="evidence" value="ECO:0007669"/>
    <property type="project" value="UniProtKB-EC"/>
</dbReference>
<feature type="transmembrane region" description="Helical" evidence="12">
    <location>
        <begin position="217"/>
        <end position="234"/>
    </location>
</feature>
<dbReference type="Pfam" id="PF03901">
    <property type="entry name" value="Glyco_transf_22"/>
    <property type="match status" value="1"/>
</dbReference>
<keyword evidence="5 14" id="KW-0808">Transferase</keyword>
<comment type="function">
    <text evidence="10">Mannosyltransferase that operates in the biosynthetic pathway of dolichol-linked oligosaccharides, the glycan precursors employed in protein asparagine (N)-glycosylation. The assembly of dolichol-linked oligosaccharides begins on the cytosolic side of the endoplasmic reticulum membrane and finishes in its lumen. The sequential addition of sugars to dolichol pyrophosphate produces dolichol-linked oligosaccharides containing fourteen sugars, including two GlcNAcs, nine mannoses and three glucoses. Once assembled, the oligosaccharide is transferred from the lipid to nascent proteins by oligosaccharyltransferases. In the lumen of the endoplasmic reticulum, adds the eighth mannose residue in an alpha-1,6 linkage onto Man(7)GlcNAc(2)-PP-dolichol to produce Man(8)GlcNAc(2)-PP-dolichol.</text>
</comment>
<comment type="similarity">
    <text evidence="3 12">Belongs to the glycosyltransferase 22 family.</text>
</comment>
<feature type="transmembrane region" description="Helical" evidence="12">
    <location>
        <begin position="193"/>
        <end position="211"/>
    </location>
</feature>
<evidence type="ECO:0000256" key="4">
    <source>
        <dbReference type="ARBA" id="ARBA00022676"/>
    </source>
</evidence>
<evidence type="ECO:0000256" key="13">
    <source>
        <dbReference type="SAM" id="SignalP"/>
    </source>
</evidence>
<feature type="transmembrane region" description="Helical" evidence="12">
    <location>
        <begin position="241"/>
        <end position="260"/>
    </location>
</feature>
<evidence type="ECO:0000256" key="11">
    <source>
        <dbReference type="ARBA" id="ARBA00048899"/>
    </source>
</evidence>
<dbReference type="PANTHER" id="PTHR22760:SF1">
    <property type="entry name" value="DOL-P-MAN:MAN(7)GLCNAC(2)-PP-DOL ALPHA-1,6-MANNOSYLTRANSFERASE"/>
    <property type="match status" value="1"/>
</dbReference>
<evidence type="ECO:0000256" key="6">
    <source>
        <dbReference type="ARBA" id="ARBA00022692"/>
    </source>
</evidence>
<dbReference type="Proteomes" id="UP001642405">
    <property type="component" value="Unassembled WGS sequence"/>
</dbReference>
<evidence type="ECO:0000256" key="10">
    <source>
        <dbReference type="ARBA" id="ARBA00044721"/>
    </source>
</evidence>
<evidence type="ECO:0000256" key="3">
    <source>
        <dbReference type="ARBA" id="ARBA00007063"/>
    </source>
</evidence>
<keyword evidence="15" id="KW-1185">Reference proteome</keyword>
<feature type="transmembrane region" description="Helical" evidence="12">
    <location>
        <begin position="325"/>
        <end position="343"/>
    </location>
</feature>
<gene>
    <name evidence="14" type="primary">ECM39</name>
    <name evidence="14" type="ORF">SCUCBS95973_005856</name>
</gene>
<dbReference type="PANTHER" id="PTHR22760">
    <property type="entry name" value="GLYCOSYLTRANSFERASE"/>
    <property type="match status" value="1"/>
</dbReference>
<evidence type="ECO:0000256" key="7">
    <source>
        <dbReference type="ARBA" id="ARBA00022824"/>
    </source>
</evidence>
<keyword evidence="9 12" id="KW-0472">Membrane</keyword>
<accession>A0ABP0C0L6</accession>
<comment type="catalytic activity">
    <reaction evidence="11">
        <text>an alpha-D-Man-(1-&gt;2)-alpha-D-Man-(1-&gt;2)-alpha-D-Man-(1-&gt;3)-[alpha-D-Man-(1-&gt;2)-alpha-D-Man-(1-&gt;3)-alpha-D-Man-(1-&gt;6)]-beta-D-Man-(1-&gt;4)-beta-D-GlcNAc-(1-&gt;4)-alpha-D-GlcNAc-diphospho-di-trans,poly-cis-dolichol + a di-trans,poly-cis-dolichyl beta-D-mannosyl phosphate = an alpha-D-Man-(1-&gt;2)-alpha-D-Man-(1-&gt;2)-alpha-D-Man-(1-&gt;3)-[alpha-D-Man-(1-&gt;2)-alpha-D-Man-(1-&gt;3)-[alpha-D-Man-(1-&gt;6)]-alpha-D-Man-(1-&gt;6)]-beta-D-Man-(1-&gt;4)-beta-D-GlcNAc-(1-&gt;4)-alpha-D-GlcNAc-diphospho-di-trans,poly-cis-dolichol + a di-trans,poly-cis-dolichyl phosphate + H(+)</text>
        <dbReference type="Rhea" id="RHEA:29535"/>
        <dbReference type="Rhea" id="RHEA-COMP:19498"/>
        <dbReference type="Rhea" id="RHEA-COMP:19501"/>
        <dbReference type="Rhea" id="RHEA-COMP:19518"/>
        <dbReference type="Rhea" id="RHEA-COMP:19519"/>
        <dbReference type="ChEBI" id="CHEBI:15378"/>
        <dbReference type="ChEBI" id="CHEBI:57683"/>
        <dbReference type="ChEBI" id="CHEBI:58211"/>
        <dbReference type="ChEBI" id="CHEBI:132517"/>
        <dbReference type="ChEBI" id="CHEBI:132519"/>
        <dbReference type="EC" id="2.4.1.260"/>
    </reaction>
    <physiologicalReaction direction="left-to-right" evidence="11">
        <dbReference type="Rhea" id="RHEA:29536"/>
    </physiologicalReaction>
</comment>
<feature type="transmembrane region" description="Helical" evidence="12">
    <location>
        <begin position="390"/>
        <end position="412"/>
    </location>
</feature>
<sequence>MKNLDALLTILLPALVLVHLLVAPYTKVEESFNIQAAHDVLVYGTPTGRSAGLRLEQRYDHFTFPGAVPRTFVGAVLLAGIGQPVIQLANSVGALLGGPAAQTVVRGVLGLANAGAMVALSRSLGAACGKPAARWYLALQASQFHVLFYASRTLPNMLAFFLTTTAFSFLLSPQGGGSGAGGAAAASRAGHRAAGRLRVALCLLTFAGVVFRAEVALLLATVAAYLVVVPLISVERVVRTVAVAVAVGLALSVPIDSYFWQTFPPLPAWPELQGFLFNVVHGQASEWGTSPWHYYFSSALPRLLLNPLVPLLCIPLALRRPATSGPAALLVWPSLLFVAVYSLQPHKEARFVLYVVPPLTAAAALGADQLTKSVFRHKERGVSSGPVTKLTWYALVASVPVAVAASTAMLLLSALNYPGGEALAALRELAQADALTAAATGASADAPSLAVTAHADVLACMTGVTLFGSAIGATLLSHRFAVEQRAAGLARAAALAAKDPFESDRLLPAAAGNAKKTTPKAARAANYRKEPQLVVDKTEDAAQLSDPAFWAQFDYLLVEDPTKVATPVSAWETVAVVEGYAGVELLRPGQASASREDDEEAAAAQSNVVVGHGVTVARLRQAVRSVTGGWWVGPRMAPRIYILRRVKGEGVVASAKKTTSA</sequence>
<comment type="subcellular location">
    <subcellularLocation>
        <location evidence="1 12">Endoplasmic reticulum membrane</location>
        <topology evidence="1 12">Multi-pass membrane protein</topology>
    </subcellularLocation>
</comment>
<evidence type="ECO:0000256" key="2">
    <source>
        <dbReference type="ARBA" id="ARBA00004922"/>
    </source>
</evidence>
<reference evidence="14 15" key="1">
    <citation type="submission" date="2024-01" db="EMBL/GenBank/DDBJ databases">
        <authorList>
            <person name="Allen C."/>
            <person name="Tagirdzhanova G."/>
        </authorList>
    </citation>
    <scope>NUCLEOTIDE SEQUENCE [LARGE SCALE GENOMIC DNA]</scope>
</reference>
<name>A0ABP0C0L6_9PEZI</name>
<keyword evidence="6 12" id="KW-0812">Transmembrane</keyword>
<evidence type="ECO:0000256" key="1">
    <source>
        <dbReference type="ARBA" id="ARBA00004477"/>
    </source>
</evidence>
<dbReference type="InterPro" id="IPR005599">
    <property type="entry name" value="GPI_mannosylTrfase"/>
</dbReference>
<organism evidence="14 15">
    <name type="scientific">Sporothrix curviconia</name>
    <dbReference type="NCBI Taxonomy" id="1260050"/>
    <lineage>
        <taxon>Eukaryota</taxon>
        <taxon>Fungi</taxon>
        <taxon>Dikarya</taxon>
        <taxon>Ascomycota</taxon>
        <taxon>Pezizomycotina</taxon>
        <taxon>Sordariomycetes</taxon>
        <taxon>Sordariomycetidae</taxon>
        <taxon>Ophiostomatales</taxon>
        <taxon>Ophiostomataceae</taxon>
        <taxon>Sporothrix</taxon>
    </lineage>
</organism>
<feature type="signal peptide" evidence="13">
    <location>
        <begin position="1"/>
        <end position="23"/>
    </location>
</feature>
<keyword evidence="13" id="KW-0732">Signal</keyword>
<keyword evidence="4 12" id="KW-0328">Glycosyltransferase</keyword>
<feature type="transmembrane region" description="Helical" evidence="12">
    <location>
        <begin position="349"/>
        <end position="370"/>
    </location>
</feature>
<evidence type="ECO:0000313" key="14">
    <source>
        <dbReference type="EMBL" id="CAK7225413.1"/>
    </source>
</evidence>
<evidence type="ECO:0000256" key="8">
    <source>
        <dbReference type="ARBA" id="ARBA00022989"/>
    </source>
</evidence>
<feature type="chain" id="PRO_5045590876" description="Mannosyltransferase" evidence="13">
    <location>
        <begin position="24"/>
        <end position="661"/>
    </location>
</feature>
<keyword evidence="8 12" id="KW-1133">Transmembrane helix</keyword>
<evidence type="ECO:0000256" key="9">
    <source>
        <dbReference type="ARBA" id="ARBA00023136"/>
    </source>
</evidence>
<evidence type="ECO:0000256" key="12">
    <source>
        <dbReference type="RuleBase" id="RU363075"/>
    </source>
</evidence>
<proteinExistence type="inferred from homology"/>
<evidence type="ECO:0000256" key="5">
    <source>
        <dbReference type="ARBA" id="ARBA00022679"/>
    </source>
</evidence>
<protein>
    <recommendedName>
        <fullName evidence="12">Mannosyltransferase</fullName>
        <ecNumber evidence="12">2.4.1.-</ecNumber>
    </recommendedName>
</protein>
<comment type="pathway">
    <text evidence="2">Protein modification; protein glycosylation.</text>
</comment>